<reference evidence="2 3" key="1">
    <citation type="journal article" date="2019" name="Int. J. Syst. Evol. Microbiol.">
        <title>The Global Catalogue of Microorganisms (GCM) 10K type strain sequencing project: providing services to taxonomists for standard genome sequencing and annotation.</title>
        <authorList>
            <consortium name="The Broad Institute Genomics Platform"/>
            <consortium name="The Broad Institute Genome Sequencing Center for Infectious Disease"/>
            <person name="Wu L."/>
            <person name="Ma J."/>
        </authorList>
    </citation>
    <scope>NUCLEOTIDE SEQUENCE [LARGE SCALE GENOMIC DNA]</scope>
    <source>
        <strain evidence="2 3">JCM 16242</strain>
    </source>
</reference>
<gene>
    <name evidence="2" type="ORF">GCM10009126_01670</name>
</gene>
<protein>
    <submittedName>
        <fullName evidence="2">Uncharacterized protein</fullName>
    </submittedName>
</protein>
<dbReference type="EMBL" id="BAAAFO010000001">
    <property type="protein sequence ID" value="GAA0239715.1"/>
    <property type="molecule type" value="Genomic_DNA"/>
</dbReference>
<feature type="region of interest" description="Disordered" evidence="1">
    <location>
        <begin position="44"/>
        <end position="87"/>
    </location>
</feature>
<comment type="caution">
    <text evidence="2">The sequence shown here is derived from an EMBL/GenBank/DDBJ whole genome shotgun (WGS) entry which is preliminary data.</text>
</comment>
<evidence type="ECO:0000256" key="1">
    <source>
        <dbReference type="SAM" id="MobiDB-lite"/>
    </source>
</evidence>
<sequence length="130" mass="14056">MHLAAEIHIRGLGEKAEGHFVLLAGHGWHTVGKVGGRNYALPDERSTPPDLQATTAPSMSHVANRISSPGRKSMLARGGHTLPPNPQPQVRRVLAIVEAAGERGFFQHAGTRCLPGPQQRHINEGEDRDI</sequence>
<dbReference type="Proteomes" id="UP001500657">
    <property type="component" value="Unassembled WGS sequence"/>
</dbReference>
<organism evidence="2 3">
    <name type="scientific">Rhodanobacter caeni</name>
    <dbReference type="NCBI Taxonomy" id="657654"/>
    <lineage>
        <taxon>Bacteria</taxon>
        <taxon>Pseudomonadati</taxon>
        <taxon>Pseudomonadota</taxon>
        <taxon>Gammaproteobacteria</taxon>
        <taxon>Lysobacterales</taxon>
        <taxon>Rhodanobacteraceae</taxon>
        <taxon>Rhodanobacter</taxon>
    </lineage>
</organism>
<evidence type="ECO:0000313" key="2">
    <source>
        <dbReference type="EMBL" id="GAA0239715.1"/>
    </source>
</evidence>
<keyword evidence="3" id="KW-1185">Reference proteome</keyword>
<proteinExistence type="predicted"/>
<accession>A0ABN0U5W4</accession>
<evidence type="ECO:0000313" key="3">
    <source>
        <dbReference type="Proteomes" id="UP001500657"/>
    </source>
</evidence>
<name>A0ABN0U5W4_9GAMM</name>